<dbReference type="InterPro" id="IPR003838">
    <property type="entry name" value="ABC3_permease_C"/>
</dbReference>
<dbReference type="PANTHER" id="PTHR30287:SF2">
    <property type="entry name" value="BLL1001 PROTEIN"/>
    <property type="match status" value="1"/>
</dbReference>
<evidence type="ECO:0000256" key="2">
    <source>
        <dbReference type="ARBA" id="ARBA00022475"/>
    </source>
</evidence>
<dbReference type="OrthoDB" id="9766372at2"/>
<gene>
    <name evidence="8" type="ORF">SAMN04488542_13235</name>
</gene>
<evidence type="ECO:0000256" key="1">
    <source>
        <dbReference type="ARBA" id="ARBA00004651"/>
    </source>
</evidence>
<comment type="subcellular location">
    <subcellularLocation>
        <location evidence="1">Cell membrane</location>
        <topology evidence="1">Multi-pass membrane protein</topology>
    </subcellularLocation>
</comment>
<protein>
    <submittedName>
        <fullName evidence="8">Putative ABC transport system permease protein</fullName>
    </submittedName>
</protein>
<feature type="transmembrane region" description="Helical" evidence="6">
    <location>
        <begin position="247"/>
        <end position="271"/>
    </location>
</feature>
<keyword evidence="2" id="KW-1003">Cell membrane</keyword>
<evidence type="ECO:0000256" key="5">
    <source>
        <dbReference type="ARBA" id="ARBA00023136"/>
    </source>
</evidence>
<dbReference type="AlphaFoldDB" id="A0A1G7SVU8"/>
<feature type="transmembrane region" description="Helical" evidence="6">
    <location>
        <begin position="695"/>
        <end position="724"/>
    </location>
</feature>
<sequence length="772" mass="83654">MYYRIIRNDLAKSKLISLTTLIFIAAAAMLVSLAAVLIVNLSGAIDQLMTQAKTPHFMQMHSGAMDKDRLAAFAQQNSTVDEFQTLEFLNMDGAQIVIGKSSLAGSVQDNGFSTQSGTFDYLLDLEGEVIHASDGELYVPISYMKDGMAQVGDKAVVSGKEFTVAGFLRDSQMNSLLASSKRFLVSEHDYTELKNSGSIEYLIEFRLKDLSELGAFETAYTSAGLEANGPTITYSLFKMMNAMSDGLMIAIILLVSALVVAIAFMCIRFTLLAKIEDDYREIGVMKALGLRVSDIKKIYLAKYAAIAAAGCMLGFALSFVFRGMLLENIRLYMGESNNSFAALLFGIIGVLLVFLAIVANVSGVLRRFRKISPTEAICFGSSQEKSAGAKYFRLSTNRLFSTNIFLGVKDVLARKRLYVTMLLVLVISTFIIMVPQNLHNTISSKSFSTYMGIGSSDLRIDIQQTDRIAEKAVEIAKVMESDKSISQYVVLTTKTFKAKTENGSEERLKIELGDHSIFPVAYSKGRAPAAEDEIALSAINADEWGKKVGDGITLVIDGKDRKLTVCGIYSDVTNGGKTAKAVFTDNSSDIMWSIISAKLSDKSHAPGKISEYANRFDYAKVTSIDEYIKQIFGSTISSVGKASFAAIVIALIITILVTLLFMKMLVAKNGYSIAVMKALGFTNSDIKAQYVSRSVFVLIVGIVLGTLLANTLGEVLAGAVIASFGASSFHFVVNPVSAYLLCPLMMICSVLIAAHTGISGVGQIKISGNIKE</sequence>
<feature type="transmembrane region" description="Helical" evidence="6">
    <location>
        <begin position="417"/>
        <end position="435"/>
    </location>
</feature>
<keyword evidence="5 6" id="KW-0472">Membrane</keyword>
<feature type="transmembrane region" description="Helical" evidence="6">
    <location>
        <begin position="340"/>
        <end position="361"/>
    </location>
</feature>
<feature type="domain" description="ABC3 transporter permease C-terminal" evidence="7">
    <location>
        <begin position="645"/>
        <end position="754"/>
    </location>
</feature>
<dbReference type="STRING" id="670482.SAMN04488542_13235"/>
<accession>A0A1G7SVU8</accession>
<organism evidence="8 9">
    <name type="scientific">Fontibacillus panacisegetis</name>
    <dbReference type="NCBI Taxonomy" id="670482"/>
    <lineage>
        <taxon>Bacteria</taxon>
        <taxon>Bacillati</taxon>
        <taxon>Bacillota</taxon>
        <taxon>Bacilli</taxon>
        <taxon>Bacillales</taxon>
        <taxon>Paenibacillaceae</taxon>
        <taxon>Fontibacillus</taxon>
    </lineage>
</organism>
<keyword evidence="3 6" id="KW-0812">Transmembrane</keyword>
<feature type="transmembrane region" description="Helical" evidence="6">
    <location>
        <begin position="21"/>
        <end position="45"/>
    </location>
</feature>
<dbReference type="GO" id="GO:0005886">
    <property type="term" value="C:plasma membrane"/>
    <property type="evidence" value="ECO:0007669"/>
    <property type="project" value="UniProtKB-SubCell"/>
</dbReference>
<evidence type="ECO:0000256" key="6">
    <source>
        <dbReference type="SAM" id="Phobius"/>
    </source>
</evidence>
<dbReference type="InterPro" id="IPR038766">
    <property type="entry name" value="Membrane_comp_ABC_pdt"/>
</dbReference>
<feature type="domain" description="ABC3 transporter permease C-terminal" evidence="7">
    <location>
        <begin position="254"/>
        <end position="359"/>
    </location>
</feature>
<keyword evidence="9" id="KW-1185">Reference proteome</keyword>
<feature type="transmembrane region" description="Helical" evidence="6">
    <location>
        <begin position="300"/>
        <end position="320"/>
    </location>
</feature>
<dbReference type="PANTHER" id="PTHR30287">
    <property type="entry name" value="MEMBRANE COMPONENT OF PREDICTED ABC SUPERFAMILY METABOLITE UPTAKE TRANSPORTER"/>
    <property type="match status" value="1"/>
</dbReference>
<reference evidence="8 9" key="1">
    <citation type="submission" date="2016-10" db="EMBL/GenBank/DDBJ databases">
        <authorList>
            <person name="de Groot N.N."/>
        </authorList>
    </citation>
    <scope>NUCLEOTIDE SEQUENCE [LARGE SCALE GENOMIC DNA]</scope>
    <source>
        <strain evidence="8 9">DSM 28129</strain>
    </source>
</reference>
<feature type="transmembrane region" description="Helical" evidence="6">
    <location>
        <begin position="642"/>
        <end position="662"/>
    </location>
</feature>
<proteinExistence type="predicted"/>
<keyword evidence="4 6" id="KW-1133">Transmembrane helix</keyword>
<name>A0A1G7SVU8_9BACL</name>
<dbReference type="RefSeq" id="WP_091235259.1">
    <property type="nucleotide sequence ID" value="NZ_FNBG01000032.1"/>
</dbReference>
<dbReference type="Pfam" id="PF02687">
    <property type="entry name" value="FtsX"/>
    <property type="match status" value="2"/>
</dbReference>
<evidence type="ECO:0000259" key="7">
    <source>
        <dbReference type="Pfam" id="PF02687"/>
    </source>
</evidence>
<feature type="transmembrane region" description="Helical" evidence="6">
    <location>
        <begin position="736"/>
        <end position="758"/>
    </location>
</feature>
<evidence type="ECO:0000313" key="8">
    <source>
        <dbReference type="EMBL" id="SDG27101.1"/>
    </source>
</evidence>
<evidence type="ECO:0000256" key="3">
    <source>
        <dbReference type="ARBA" id="ARBA00022692"/>
    </source>
</evidence>
<evidence type="ECO:0000256" key="4">
    <source>
        <dbReference type="ARBA" id="ARBA00022989"/>
    </source>
</evidence>
<dbReference type="Proteomes" id="UP000198972">
    <property type="component" value="Unassembled WGS sequence"/>
</dbReference>
<dbReference type="EMBL" id="FNBG01000032">
    <property type="protein sequence ID" value="SDG27101.1"/>
    <property type="molecule type" value="Genomic_DNA"/>
</dbReference>
<evidence type="ECO:0000313" key="9">
    <source>
        <dbReference type="Proteomes" id="UP000198972"/>
    </source>
</evidence>